<keyword evidence="7" id="KW-1185">Reference proteome</keyword>
<proteinExistence type="predicted"/>
<dbReference type="InterPro" id="IPR007300">
    <property type="entry name" value="CidB/LrgB"/>
</dbReference>
<reference evidence="6 7" key="1">
    <citation type="submission" date="2014-06" db="EMBL/GenBank/DDBJ databases">
        <title>Whole Genome Sequences of Three Symbiotic Endozoicomonas Bacteria.</title>
        <authorList>
            <person name="Neave M.J."/>
            <person name="Apprill A."/>
            <person name="Voolstra C.R."/>
        </authorList>
    </citation>
    <scope>NUCLEOTIDE SEQUENCE [LARGE SCALE GENOMIC DNA]</scope>
    <source>
        <strain evidence="6 7">DSM 25634</strain>
    </source>
</reference>
<evidence type="ECO:0000313" key="6">
    <source>
        <dbReference type="EMBL" id="KEQ13940.1"/>
    </source>
</evidence>
<evidence type="ECO:0000256" key="3">
    <source>
        <dbReference type="ARBA" id="ARBA00022989"/>
    </source>
</evidence>
<dbReference type="GO" id="GO:0016020">
    <property type="term" value="C:membrane"/>
    <property type="evidence" value="ECO:0007669"/>
    <property type="project" value="UniProtKB-SubCell"/>
</dbReference>
<dbReference type="Proteomes" id="UP000028073">
    <property type="component" value="Unassembled WGS sequence"/>
</dbReference>
<feature type="transmembrane region" description="Helical" evidence="5">
    <location>
        <begin position="211"/>
        <end position="232"/>
    </location>
</feature>
<feature type="transmembrane region" description="Helical" evidence="5">
    <location>
        <begin position="6"/>
        <end position="27"/>
    </location>
</feature>
<keyword evidence="4 5" id="KW-0472">Membrane</keyword>
<dbReference type="eggNOG" id="COG1346">
    <property type="taxonomic scope" value="Bacteria"/>
</dbReference>
<feature type="transmembrane region" description="Helical" evidence="5">
    <location>
        <begin position="39"/>
        <end position="58"/>
    </location>
</feature>
<evidence type="ECO:0000256" key="5">
    <source>
        <dbReference type="SAM" id="Phobius"/>
    </source>
</evidence>
<evidence type="ECO:0000313" key="7">
    <source>
        <dbReference type="Proteomes" id="UP000028073"/>
    </source>
</evidence>
<dbReference type="RefSeq" id="WP_034841629.1">
    <property type="nucleotide sequence ID" value="NZ_JOKH01000008.1"/>
</dbReference>
<dbReference type="STRING" id="1137799.GZ78_25140"/>
<comment type="subcellular location">
    <subcellularLocation>
        <location evidence="1">Membrane</location>
        <topology evidence="1">Multi-pass membrane protein</topology>
    </subcellularLocation>
</comment>
<gene>
    <name evidence="6" type="ORF">GZ78_25140</name>
</gene>
<evidence type="ECO:0000256" key="1">
    <source>
        <dbReference type="ARBA" id="ARBA00004141"/>
    </source>
</evidence>
<dbReference type="PANTHER" id="PTHR30249:SF0">
    <property type="entry name" value="PLASTIDAL GLYCOLATE_GLYCERATE TRANSLOCATOR 1, CHLOROPLASTIC"/>
    <property type="match status" value="1"/>
</dbReference>
<evidence type="ECO:0000256" key="4">
    <source>
        <dbReference type="ARBA" id="ARBA00023136"/>
    </source>
</evidence>
<dbReference type="Pfam" id="PF04172">
    <property type="entry name" value="LrgB"/>
    <property type="match status" value="1"/>
</dbReference>
<feature type="transmembrane region" description="Helical" evidence="5">
    <location>
        <begin position="99"/>
        <end position="124"/>
    </location>
</feature>
<keyword evidence="3 5" id="KW-1133">Transmembrane helix</keyword>
<evidence type="ECO:0000256" key="2">
    <source>
        <dbReference type="ARBA" id="ARBA00022692"/>
    </source>
</evidence>
<dbReference type="PANTHER" id="PTHR30249">
    <property type="entry name" value="PUTATIVE SEROTONIN TRANSPORTER"/>
    <property type="match status" value="1"/>
</dbReference>
<dbReference type="OrthoDB" id="9811701at2"/>
<keyword evidence="2 5" id="KW-0812">Transmembrane</keyword>
<feature type="transmembrane region" description="Helical" evidence="5">
    <location>
        <begin position="155"/>
        <end position="178"/>
    </location>
</feature>
<accession>A0A081N667</accession>
<protein>
    <recommendedName>
        <fullName evidence="8">LrgB</fullName>
    </recommendedName>
</protein>
<comment type="caution">
    <text evidence="6">The sequence shown here is derived from an EMBL/GenBank/DDBJ whole genome shotgun (WGS) entry which is preliminary data.</text>
</comment>
<dbReference type="EMBL" id="JOKH01000008">
    <property type="protein sequence ID" value="KEQ13940.1"/>
    <property type="molecule type" value="Genomic_DNA"/>
</dbReference>
<dbReference type="AlphaFoldDB" id="A0A081N667"/>
<feature type="transmembrane region" description="Helical" evidence="5">
    <location>
        <begin position="70"/>
        <end position="87"/>
    </location>
</feature>
<sequence>MMSFPMYSISPMKGLLYCSLTVAVYLIAWKLQNRFKHSLLNPVLISILVLAGILLAGNIPYSDYQQGGDWLSNLLGLAVVSLGVPLYQQMREIHRELPGVILVVFVSSLFALVSTVVLAVMAGADGQVAISLAPKSVTTPIAVMIVDNLNGVPSLAAIAVILTGLMGAIFGLPLLSLLKITDPKARGIAMGTACHALGTARIVQNSLQEGAYSALALVLSASISALLAPWLVPWVLSWIS</sequence>
<evidence type="ECO:0008006" key="8">
    <source>
        <dbReference type="Google" id="ProtNLM"/>
    </source>
</evidence>
<name>A0A081N667_9GAMM</name>
<organism evidence="6 7">
    <name type="scientific">Endozoicomonas numazuensis</name>
    <dbReference type="NCBI Taxonomy" id="1137799"/>
    <lineage>
        <taxon>Bacteria</taxon>
        <taxon>Pseudomonadati</taxon>
        <taxon>Pseudomonadota</taxon>
        <taxon>Gammaproteobacteria</taxon>
        <taxon>Oceanospirillales</taxon>
        <taxon>Endozoicomonadaceae</taxon>
        <taxon>Endozoicomonas</taxon>
    </lineage>
</organism>